<dbReference type="EMBL" id="MFEG01000021">
    <property type="protein sequence ID" value="OGE75955.1"/>
    <property type="molecule type" value="Genomic_DNA"/>
</dbReference>
<dbReference type="AlphaFoldDB" id="A0A1F5NEB9"/>
<evidence type="ECO:0000256" key="1">
    <source>
        <dbReference type="SAM" id="Phobius"/>
    </source>
</evidence>
<gene>
    <name evidence="2" type="ORF">A3K06_01090</name>
</gene>
<sequence length="124" mass="13303">MRGFSLLEIIIAMALLLVTILVFGVAVNALPLTKGARNQNIAYHIAEKKLEELRNTPFAILPAAGSFIDPDLANLPGGTASLALQDHQGSSEIKEVHITVTWDDYSGPRSVVLDTLISEIGLNP</sequence>
<keyword evidence="1" id="KW-1133">Transmembrane helix</keyword>
<organism evidence="2 3">
    <name type="scientific">Candidatus Doudnabacteria bacterium RIFCSPHIGHO2_01_52_17</name>
    <dbReference type="NCBI Taxonomy" id="1817820"/>
    <lineage>
        <taxon>Bacteria</taxon>
        <taxon>Candidatus Doudnaibacteriota</taxon>
    </lineage>
</organism>
<comment type="caution">
    <text evidence="2">The sequence shown here is derived from an EMBL/GenBank/DDBJ whole genome shotgun (WGS) entry which is preliminary data.</text>
</comment>
<evidence type="ECO:0008006" key="4">
    <source>
        <dbReference type="Google" id="ProtNLM"/>
    </source>
</evidence>
<protein>
    <recommendedName>
        <fullName evidence="4">Prepilin-type N-terminal cleavage/methylation domain-containing protein</fullName>
    </recommendedName>
</protein>
<keyword evidence="1" id="KW-0812">Transmembrane</keyword>
<proteinExistence type="predicted"/>
<dbReference type="InterPro" id="IPR012902">
    <property type="entry name" value="N_methyl_site"/>
</dbReference>
<dbReference type="NCBIfam" id="TIGR02532">
    <property type="entry name" value="IV_pilin_GFxxxE"/>
    <property type="match status" value="1"/>
</dbReference>
<dbReference type="Proteomes" id="UP000176547">
    <property type="component" value="Unassembled WGS sequence"/>
</dbReference>
<evidence type="ECO:0000313" key="2">
    <source>
        <dbReference type="EMBL" id="OGE75955.1"/>
    </source>
</evidence>
<keyword evidence="1" id="KW-0472">Membrane</keyword>
<reference evidence="2 3" key="1">
    <citation type="journal article" date="2016" name="Nat. Commun.">
        <title>Thousands of microbial genomes shed light on interconnected biogeochemical processes in an aquifer system.</title>
        <authorList>
            <person name="Anantharaman K."/>
            <person name="Brown C.T."/>
            <person name="Hug L.A."/>
            <person name="Sharon I."/>
            <person name="Castelle C.J."/>
            <person name="Probst A.J."/>
            <person name="Thomas B.C."/>
            <person name="Singh A."/>
            <person name="Wilkins M.J."/>
            <person name="Karaoz U."/>
            <person name="Brodie E.L."/>
            <person name="Williams K.H."/>
            <person name="Hubbard S.S."/>
            <person name="Banfield J.F."/>
        </authorList>
    </citation>
    <scope>NUCLEOTIDE SEQUENCE [LARGE SCALE GENOMIC DNA]</scope>
</reference>
<evidence type="ECO:0000313" key="3">
    <source>
        <dbReference type="Proteomes" id="UP000176547"/>
    </source>
</evidence>
<name>A0A1F5NEB9_9BACT</name>
<dbReference type="PROSITE" id="PS00409">
    <property type="entry name" value="PROKAR_NTER_METHYL"/>
    <property type="match status" value="1"/>
</dbReference>
<feature type="transmembrane region" description="Helical" evidence="1">
    <location>
        <begin position="6"/>
        <end position="30"/>
    </location>
</feature>
<accession>A0A1F5NEB9</accession>